<dbReference type="Gene3D" id="1.10.3020.10">
    <property type="entry name" value="alpha-amino acid ester hydrolase ( Helical cap domain)"/>
    <property type="match status" value="1"/>
</dbReference>
<dbReference type="InterPro" id="IPR029058">
    <property type="entry name" value="AB_hydrolase_fold"/>
</dbReference>
<proteinExistence type="predicted"/>
<dbReference type="SUPFAM" id="SSF49785">
    <property type="entry name" value="Galactose-binding domain-like"/>
    <property type="match status" value="1"/>
</dbReference>
<dbReference type="Gene3D" id="3.40.50.1820">
    <property type="entry name" value="alpha/beta hydrolase"/>
    <property type="match status" value="1"/>
</dbReference>
<dbReference type="Proteomes" id="UP001610861">
    <property type="component" value="Unassembled WGS sequence"/>
</dbReference>
<evidence type="ECO:0000313" key="4">
    <source>
        <dbReference type="EMBL" id="MFH8252632.1"/>
    </source>
</evidence>
<dbReference type="Pfam" id="PF02129">
    <property type="entry name" value="Peptidase_S15"/>
    <property type="match status" value="1"/>
</dbReference>
<evidence type="ECO:0000256" key="1">
    <source>
        <dbReference type="ARBA" id="ARBA00022801"/>
    </source>
</evidence>
<dbReference type="EMBL" id="JBIQWL010000011">
    <property type="protein sequence ID" value="MFH8252632.1"/>
    <property type="molecule type" value="Genomic_DNA"/>
</dbReference>
<comment type="caution">
    <text evidence="4">The sequence shown here is derived from an EMBL/GenBank/DDBJ whole genome shotgun (WGS) entry which is preliminary data.</text>
</comment>
<gene>
    <name evidence="4" type="ORF">ACH3VR_19855</name>
</gene>
<keyword evidence="5" id="KW-1185">Reference proteome</keyword>
<dbReference type="Pfam" id="PF08530">
    <property type="entry name" value="PepX_C"/>
    <property type="match status" value="1"/>
</dbReference>
<accession>A0ABW7QDX0</accession>
<protein>
    <submittedName>
        <fullName evidence="4">CocE/NonD family hydrolase</fullName>
    </submittedName>
</protein>
<dbReference type="GO" id="GO:0016787">
    <property type="term" value="F:hydrolase activity"/>
    <property type="evidence" value="ECO:0007669"/>
    <property type="project" value="UniProtKB-KW"/>
</dbReference>
<evidence type="ECO:0000313" key="5">
    <source>
        <dbReference type="Proteomes" id="UP001610861"/>
    </source>
</evidence>
<keyword evidence="1 4" id="KW-0378">Hydrolase</keyword>
<dbReference type="NCBIfam" id="TIGR00976">
    <property type="entry name" value="CocE_NonD"/>
    <property type="match status" value="1"/>
</dbReference>
<dbReference type="InterPro" id="IPR000383">
    <property type="entry name" value="Xaa-Pro-like_dom"/>
</dbReference>
<dbReference type="InterPro" id="IPR013736">
    <property type="entry name" value="Xaa-Pro_dipept_C"/>
</dbReference>
<organism evidence="4 5">
    <name type="scientific">Microbacterium alkaliflavum</name>
    <dbReference type="NCBI Taxonomy" id="3248839"/>
    <lineage>
        <taxon>Bacteria</taxon>
        <taxon>Bacillati</taxon>
        <taxon>Actinomycetota</taxon>
        <taxon>Actinomycetes</taxon>
        <taxon>Micrococcales</taxon>
        <taxon>Microbacteriaceae</taxon>
        <taxon>Microbacterium</taxon>
    </lineage>
</organism>
<evidence type="ECO:0000259" key="3">
    <source>
        <dbReference type="SMART" id="SM00939"/>
    </source>
</evidence>
<dbReference type="InterPro" id="IPR008979">
    <property type="entry name" value="Galactose-bd-like_sf"/>
</dbReference>
<dbReference type="Gene3D" id="2.60.120.260">
    <property type="entry name" value="Galactose-binding domain-like"/>
    <property type="match status" value="1"/>
</dbReference>
<dbReference type="InterPro" id="IPR005674">
    <property type="entry name" value="CocE/Ser_esterase"/>
</dbReference>
<name>A0ABW7QDX0_9MICO</name>
<dbReference type="SUPFAM" id="SSF53474">
    <property type="entry name" value="alpha/beta-Hydrolases"/>
    <property type="match status" value="1"/>
</dbReference>
<evidence type="ECO:0000256" key="2">
    <source>
        <dbReference type="SAM" id="MobiDB-lite"/>
    </source>
</evidence>
<dbReference type="RefSeq" id="WP_397558062.1">
    <property type="nucleotide sequence ID" value="NZ_JBIQWL010000011.1"/>
</dbReference>
<reference evidence="4 5" key="1">
    <citation type="submission" date="2024-09" db="EMBL/GenBank/DDBJ databases">
        <authorList>
            <person name="Pan X."/>
        </authorList>
    </citation>
    <scope>NUCLEOTIDE SEQUENCE [LARGE SCALE GENOMIC DNA]</scope>
    <source>
        <strain evidence="4 5">B2969</strain>
    </source>
</reference>
<sequence length="558" mass="61526">MTTLRQRLTRTLDARVRKGAELGPYDCVVERDLRVPMDDGVELLGDLYRPVGADGSLPTILIRGPYGRRGLYGGTARVLAYEGFIVFFQSSRGTWGSGGSFTPNIDEQRDGIATHRWVRDQPWFTGRLATYGESYMGYTQWAVAGRLQREDPDNAPEALVLQITMPDFGAMTWDNGAYSLRNALGWSRMMDRMGRGGPALLGMLLPDPKLTKAFDVLPLGRGDSAVTGHPIHWYQDWVAHESLADEYWTQQSHTASVPDVTAPVLMVTGWYDIFLPWQLRNYATLVEAGNPPRLTIGPWGHVTRSKAPVAHRDTVGFLKESFAGEPWDRATPVRAYETGAEEWHDLDVWPPSGAGAEDWFLHEGGGVSRDAATGDLTRYTYDPDSPTPSVGGPSLQPDTDPHDNAEHEKRTDVVVFRSEPLAEPLDLAGEPVARLRFRSSAPSYDVFVRLTDVHPDGRSVTVCDGIRRIGSIGTLATDPAPDAEGFREAEVHLWPTFHRFQPGHRVGIQVSSGAHPRYARNPGTGEPAFGASDTVVAHQEISHAGTAASRIELPVWTR</sequence>
<feature type="region of interest" description="Disordered" evidence="2">
    <location>
        <begin position="371"/>
        <end position="405"/>
    </location>
</feature>
<dbReference type="SMART" id="SM00939">
    <property type="entry name" value="PepX_C"/>
    <property type="match status" value="1"/>
</dbReference>
<feature type="domain" description="Xaa-Pro dipeptidyl-peptidase C-terminal" evidence="3">
    <location>
        <begin position="315"/>
        <end position="552"/>
    </location>
</feature>